<keyword evidence="11" id="KW-1185">Reference proteome</keyword>
<gene>
    <name evidence="9" type="ORF">CAPTEDRAFT_178707</name>
</gene>
<dbReference type="Pfam" id="PF22794">
    <property type="entry name" value="jr-ZPR1"/>
    <property type="match status" value="2"/>
</dbReference>
<dbReference type="OrthoDB" id="308464at2759"/>
<accession>R7UUQ2</accession>
<reference evidence="10" key="3">
    <citation type="submission" date="2015-06" db="UniProtKB">
        <authorList>
            <consortium name="EnsemblMetazoa"/>
        </authorList>
    </citation>
    <scope>IDENTIFICATION</scope>
</reference>
<dbReference type="InterPro" id="IPR042452">
    <property type="entry name" value="ZPR1_Znf1/2"/>
</dbReference>
<evidence type="ECO:0000313" key="11">
    <source>
        <dbReference type="Proteomes" id="UP000014760"/>
    </source>
</evidence>
<feature type="compositionally biased region" description="Acidic residues" evidence="7">
    <location>
        <begin position="409"/>
        <end position="418"/>
    </location>
</feature>
<keyword evidence="5" id="KW-0862">Zinc</keyword>
<dbReference type="Proteomes" id="UP000014760">
    <property type="component" value="Unassembled WGS sequence"/>
</dbReference>
<evidence type="ECO:0000256" key="6">
    <source>
        <dbReference type="ARBA" id="ARBA00074960"/>
    </source>
</evidence>
<dbReference type="AlphaFoldDB" id="R7UUQ2"/>
<dbReference type="GO" id="GO:0048731">
    <property type="term" value="P:system development"/>
    <property type="evidence" value="ECO:0007669"/>
    <property type="project" value="UniProtKB-ARBA"/>
</dbReference>
<evidence type="ECO:0000256" key="5">
    <source>
        <dbReference type="ARBA" id="ARBA00022833"/>
    </source>
</evidence>
<feature type="compositionally biased region" description="Basic and acidic residues" evidence="7">
    <location>
        <begin position="419"/>
        <end position="428"/>
    </location>
</feature>
<evidence type="ECO:0000256" key="3">
    <source>
        <dbReference type="ARBA" id="ARBA00022737"/>
    </source>
</evidence>
<keyword evidence="2" id="KW-0479">Metal-binding</keyword>
<dbReference type="SMART" id="SM00709">
    <property type="entry name" value="Zpr1"/>
    <property type="match status" value="2"/>
</dbReference>
<dbReference type="FunFam" id="2.60.120.1040:FF:000003">
    <property type="entry name" value="Zinc finger protein zpr1"/>
    <property type="match status" value="1"/>
</dbReference>
<dbReference type="Pfam" id="PF03367">
    <property type="entry name" value="Zn_ribbon_ZPR1"/>
    <property type="match status" value="2"/>
</dbReference>
<dbReference type="PANTHER" id="PTHR10876">
    <property type="entry name" value="ZINC FINGER PROTEIN ZPR1"/>
    <property type="match status" value="1"/>
</dbReference>
<reference evidence="11" key="1">
    <citation type="submission" date="2012-12" db="EMBL/GenBank/DDBJ databases">
        <authorList>
            <person name="Hellsten U."/>
            <person name="Grimwood J."/>
            <person name="Chapman J.A."/>
            <person name="Shapiro H."/>
            <person name="Aerts A."/>
            <person name="Otillar R.P."/>
            <person name="Terry A.Y."/>
            <person name="Boore J.L."/>
            <person name="Simakov O."/>
            <person name="Marletaz F."/>
            <person name="Cho S.-J."/>
            <person name="Edsinger-Gonzales E."/>
            <person name="Havlak P."/>
            <person name="Kuo D.-H."/>
            <person name="Larsson T."/>
            <person name="Lv J."/>
            <person name="Arendt D."/>
            <person name="Savage R."/>
            <person name="Osoegawa K."/>
            <person name="de Jong P."/>
            <person name="Lindberg D.R."/>
            <person name="Seaver E.C."/>
            <person name="Weisblat D.A."/>
            <person name="Putnam N.H."/>
            <person name="Grigoriev I.V."/>
            <person name="Rokhsar D.S."/>
        </authorList>
    </citation>
    <scope>NUCLEOTIDE SEQUENCE</scope>
    <source>
        <strain evidence="11">I ESC-2004</strain>
    </source>
</reference>
<dbReference type="EnsemblMetazoa" id="CapteT178707">
    <property type="protein sequence ID" value="CapteP178707"/>
    <property type="gene ID" value="CapteG178707"/>
</dbReference>
<evidence type="ECO:0000256" key="2">
    <source>
        <dbReference type="ARBA" id="ARBA00022723"/>
    </source>
</evidence>
<dbReference type="EMBL" id="KB297837">
    <property type="protein sequence ID" value="ELU09893.1"/>
    <property type="molecule type" value="Genomic_DNA"/>
</dbReference>
<dbReference type="Gene3D" id="2.20.25.420">
    <property type="entry name" value="ZPR1, zinc finger domain"/>
    <property type="match status" value="2"/>
</dbReference>
<dbReference type="Gene3D" id="2.60.120.1040">
    <property type="entry name" value="ZPR1, A/B domain"/>
    <property type="match status" value="2"/>
</dbReference>
<evidence type="ECO:0000256" key="7">
    <source>
        <dbReference type="SAM" id="MobiDB-lite"/>
    </source>
</evidence>
<feature type="domain" description="Zinc finger ZPR1-type" evidence="8">
    <location>
        <begin position="25"/>
        <end position="183"/>
    </location>
</feature>
<dbReference type="OMA" id="FREVVIM"/>
<dbReference type="EMBL" id="AMQN01006214">
    <property type="status" value="NOT_ANNOTATED_CDS"/>
    <property type="molecule type" value="Genomic_DNA"/>
</dbReference>
<feature type="domain" description="Zinc finger ZPR1-type" evidence="8">
    <location>
        <begin position="244"/>
        <end position="405"/>
    </location>
</feature>
<dbReference type="STRING" id="283909.R7UUQ2"/>
<dbReference type="InterPro" id="IPR040141">
    <property type="entry name" value="ZPR1"/>
</dbReference>
<dbReference type="FunFam" id="2.20.25.420:FF:000001">
    <property type="entry name" value="Zinc finger protein ZPR1"/>
    <property type="match status" value="1"/>
</dbReference>
<dbReference type="InterPro" id="IPR042451">
    <property type="entry name" value="ZPR1_A/B_dom"/>
</dbReference>
<dbReference type="InterPro" id="IPR004457">
    <property type="entry name" value="Znf_ZPR1"/>
</dbReference>
<organism evidence="9">
    <name type="scientific">Capitella teleta</name>
    <name type="common">Polychaete worm</name>
    <dbReference type="NCBI Taxonomy" id="283909"/>
    <lineage>
        <taxon>Eukaryota</taxon>
        <taxon>Metazoa</taxon>
        <taxon>Spiralia</taxon>
        <taxon>Lophotrochozoa</taxon>
        <taxon>Annelida</taxon>
        <taxon>Polychaeta</taxon>
        <taxon>Sedentaria</taxon>
        <taxon>Scolecida</taxon>
        <taxon>Capitellidae</taxon>
        <taxon>Capitella</taxon>
    </lineage>
</organism>
<evidence type="ECO:0000313" key="9">
    <source>
        <dbReference type="EMBL" id="ELU09893.1"/>
    </source>
</evidence>
<feature type="compositionally biased region" description="Polar residues" evidence="7">
    <location>
        <begin position="434"/>
        <end position="443"/>
    </location>
</feature>
<dbReference type="PANTHER" id="PTHR10876:SF0">
    <property type="entry name" value="ZINC FINGER PROTEIN ZPR1"/>
    <property type="match status" value="1"/>
</dbReference>
<proteinExistence type="inferred from homology"/>
<comment type="similarity">
    <text evidence="1">Belongs to the ZPR1 family.</text>
</comment>
<dbReference type="FunFam" id="2.60.120.1040:FF:000001">
    <property type="entry name" value="Zinc finger protein ZPR1"/>
    <property type="match status" value="1"/>
</dbReference>
<reference evidence="9 11" key="2">
    <citation type="journal article" date="2013" name="Nature">
        <title>Insights into bilaterian evolution from three spiralian genomes.</title>
        <authorList>
            <person name="Simakov O."/>
            <person name="Marletaz F."/>
            <person name="Cho S.J."/>
            <person name="Edsinger-Gonzales E."/>
            <person name="Havlak P."/>
            <person name="Hellsten U."/>
            <person name="Kuo D.H."/>
            <person name="Larsson T."/>
            <person name="Lv J."/>
            <person name="Arendt D."/>
            <person name="Savage R."/>
            <person name="Osoegawa K."/>
            <person name="de Jong P."/>
            <person name="Grimwood J."/>
            <person name="Chapman J.A."/>
            <person name="Shapiro H."/>
            <person name="Aerts A."/>
            <person name="Otillar R.P."/>
            <person name="Terry A.Y."/>
            <person name="Boore J.L."/>
            <person name="Grigoriev I.V."/>
            <person name="Lindberg D.R."/>
            <person name="Seaver E.C."/>
            <person name="Weisblat D.A."/>
            <person name="Putnam N.H."/>
            <person name="Rokhsar D.S."/>
        </authorList>
    </citation>
    <scope>NUCLEOTIDE SEQUENCE</scope>
    <source>
        <strain evidence="9 11">I ESC-2004</strain>
    </source>
</reference>
<dbReference type="GO" id="GO:0008270">
    <property type="term" value="F:zinc ion binding"/>
    <property type="evidence" value="ECO:0007669"/>
    <property type="project" value="UniProtKB-KW"/>
</dbReference>
<dbReference type="GO" id="GO:0005634">
    <property type="term" value="C:nucleus"/>
    <property type="evidence" value="ECO:0007669"/>
    <property type="project" value="TreeGrafter"/>
</dbReference>
<sequence length="443" mass="50436">MTSEQKTDPVFQDINADETVTEIESLCMRCYKQGVTRLLLTKIPFFREVVLSSFCCEHCHHVDSGIQSASQHQERGVKYVLQVRNSKDMNRQVVKSEVATFEIPLLEFQQPPSRKGEVINLEGMMQNVVRDLEMFQEERRKQDATTAEKLDEFLVKFKRLISLEEAPFEIILNDPSGNSFIENPDAPKPDPNLQVTRYVRSKEQNQSLGYMADDDSIEPEDEAEVEKDEDEEVNFKNEVLTFPTNCPNCSVPCETNMKLIDIPYFKETVIMATTCEACGFRDNEVKGGTGFGDNGKKIKLRLTDPSDLSRDVLKSDTCDLNIPELELEVLSGSSGGRFTTLEGLFTQIIELFEKKMPFLTGDSANQDTKTKMKVLIDKLKKASKGELMNIHVILDDPTGNSYLQNYYAPDDDPEMEVTEYERSEEQNDHLGINDMNTENYQST</sequence>
<dbReference type="NCBIfam" id="TIGR00310">
    <property type="entry name" value="ZPR1_znf"/>
    <property type="match status" value="2"/>
</dbReference>
<dbReference type="HOGENOM" id="CLU_024138_5_0_1"/>
<protein>
    <recommendedName>
        <fullName evidence="6">Zinc finger protein ZPR1</fullName>
    </recommendedName>
</protein>
<evidence type="ECO:0000256" key="4">
    <source>
        <dbReference type="ARBA" id="ARBA00022771"/>
    </source>
</evidence>
<feature type="region of interest" description="Disordered" evidence="7">
    <location>
        <begin position="409"/>
        <end position="443"/>
    </location>
</feature>
<evidence type="ECO:0000259" key="8">
    <source>
        <dbReference type="SMART" id="SM00709"/>
    </source>
</evidence>
<dbReference type="InterPro" id="IPR056180">
    <property type="entry name" value="ZPR1_jr_dom"/>
</dbReference>
<evidence type="ECO:0000313" key="10">
    <source>
        <dbReference type="EnsemblMetazoa" id="CapteP178707"/>
    </source>
</evidence>
<keyword evidence="3" id="KW-0677">Repeat</keyword>
<name>R7UUQ2_CAPTE</name>
<dbReference type="FunFam" id="2.20.25.420:FF:000003">
    <property type="entry name" value="zinc finger protein ZPR1"/>
    <property type="match status" value="1"/>
</dbReference>
<evidence type="ECO:0000256" key="1">
    <source>
        <dbReference type="ARBA" id="ARBA00008354"/>
    </source>
</evidence>
<keyword evidence="4" id="KW-0863">Zinc-finger</keyword>
<dbReference type="FunCoup" id="R7UUQ2">
    <property type="interactions" value="2390"/>
</dbReference>